<dbReference type="InParanoid" id="A0A1S3HH71"/>
<dbReference type="GeneID" id="106154546"/>
<feature type="domain" description="Saposin B-type" evidence="3">
    <location>
        <begin position="27"/>
        <end position="138"/>
    </location>
</feature>
<dbReference type="AlphaFoldDB" id="A0A1S3HH71"/>
<evidence type="ECO:0000259" key="3">
    <source>
        <dbReference type="PROSITE" id="PS50015"/>
    </source>
</evidence>
<gene>
    <name evidence="5" type="primary">LOC106154546</name>
</gene>
<protein>
    <submittedName>
        <fullName evidence="5">Uncharacterized protein LOC106154546</fullName>
    </submittedName>
</protein>
<dbReference type="RefSeq" id="XP_013384379.1">
    <property type="nucleotide sequence ID" value="XM_013528925.1"/>
</dbReference>
<feature type="signal peptide" evidence="2">
    <location>
        <begin position="1"/>
        <end position="22"/>
    </location>
</feature>
<keyword evidence="2" id="KW-0732">Signal</keyword>
<organism evidence="4 5">
    <name type="scientific">Lingula anatina</name>
    <name type="common">Brachiopod</name>
    <name type="synonym">Lingula unguis</name>
    <dbReference type="NCBI Taxonomy" id="7574"/>
    <lineage>
        <taxon>Eukaryota</taxon>
        <taxon>Metazoa</taxon>
        <taxon>Spiralia</taxon>
        <taxon>Lophotrochozoa</taxon>
        <taxon>Brachiopoda</taxon>
        <taxon>Linguliformea</taxon>
        <taxon>Lingulata</taxon>
        <taxon>Lingulida</taxon>
        <taxon>Linguloidea</taxon>
        <taxon>Lingulidae</taxon>
        <taxon>Lingula</taxon>
    </lineage>
</organism>
<keyword evidence="4" id="KW-1185">Reference proteome</keyword>
<evidence type="ECO:0000313" key="4">
    <source>
        <dbReference type="Proteomes" id="UP000085678"/>
    </source>
</evidence>
<evidence type="ECO:0000256" key="2">
    <source>
        <dbReference type="SAM" id="SignalP"/>
    </source>
</evidence>
<keyword evidence="1" id="KW-1015">Disulfide bond</keyword>
<evidence type="ECO:0000313" key="5">
    <source>
        <dbReference type="RefSeq" id="XP_013384379.1"/>
    </source>
</evidence>
<accession>A0A1S3HH71</accession>
<dbReference type="KEGG" id="lak:106154546"/>
<dbReference type="InterPro" id="IPR008139">
    <property type="entry name" value="SaposinB_dom"/>
</dbReference>
<reference evidence="5" key="1">
    <citation type="submission" date="2025-08" db="UniProtKB">
        <authorList>
            <consortium name="RefSeq"/>
        </authorList>
    </citation>
    <scope>IDENTIFICATION</scope>
    <source>
        <tissue evidence="5">Gonads</tissue>
    </source>
</reference>
<name>A0A1S3HH71_LINAN</name>
<dbReference type="PROSITE" id="PS50015">
    <property type="entry name" value="SAP_B"/>
    <property type="match status" value="1"/>
</dbReference>
<evidence type="ECO:0000256" key="1">
    <source>
        <dbReference type="ARBA" id="ARBA00023157"/>
    </source>
</evidence>
<proteinExistence type="predicted"/>
<dbReference type="Proteomes" id="UP000085678">
    <property type="component" value="Unplaced"/>
</dbReference>
<sequence>MGMENFLTLFIFLIGLANHVFARTSAQDVYCAACESTITEIERILMKPSKKNIAESVHETVASVCKEKTFKPYFEDAKDDSKLQDLVKGCKHLLDQHGGHIEVLFRESYSEQRKTKLTLKELFIRICEQISKACPTKPAEEKEQELDVEKMVDQIQELLKVEKVKLVNPVAHNEEL</sequence>
<feature type="chain" id="PRO_5010380271" evidence="2">
    <location>
        <begin position="23"/>
        <end position="176"/>
    </location>
</feature>